<dbReference type="PROSITE" id="PS50238">
    <property type="entry name" value="RHOGAP"/>
    <property type="match status" value="1"/>
</dbReference>
<dbReference type="PANTHER" id="PTHR24215">
    <property type="entry name" value="RHO-GTPASE-ACTIVATING PROTEIN LRG1"/>
    <property type="match status" value="1"/>
</dbReference>
<dbReference type="FunFam" id="2.10.110.10:FF:000058">
    <property type="entry name" value="Rho GTPase activator Lrg11"/>
    <property type="match status" value="1"/>
</dbReference>
<keyword evidence="2 6" id="KW-0479">Metal-binding</keyword>
<feature type="compositionally biased region" description="Gly residues" evidence="7">
    <location>
        <begin position="542"/>
        <end position="556"/>
    </location>
</feature>
<feature type="region of interest" description="Disordered" evidence="7">
    <location>
        <begin position="534"/>
        <end position="566"/>
    </location>
</feature>
<dbReference type="SMART" id="SM00132">
    <property type="entry name" value="LIM"/>
    <property type="match status" value="3"/>
</dbReference>
<keyword evidence="3" id="KW-0677">Repeat</keyword>
<dbReference type="GO" id="GO:0030036">
    <property type="term" value="P:actin cytoskeleton organization"/>
    <property type="evidence" value="ECO:0007669"/>
    <property type="project" value="TreeGrafter"/>
</dbReference>
<feature type="region of interest" description="Disordered" evidence="7">
    <location>
        <begin position="1232"/>
        <end position="1355"/>
    </location>
</feature>
<dbReference type="InterPro" id="IPR008936">
    <property type="entry name" value="Rho_GTPase_activation_prot"/>
</dbReference>
<sequence>MNKEQDQASGRNNVVVVDIERGAGSSPFSAPPSASGRLPERAPMPTRSSTTGSDRPHPTQDNPRPSRSEDLNHSIPRNESPTPTDPYPSSSSANRLSVASFSSSSSTSSNTRPPPTSTSTSTSLVSASCSSCGKAMQGPFVRALGTVFHLNCFKCMDCGDVVASKFFPIEGPDGKQQPLCERDYFRRLSLICAKCGMALRGSYITACNKKFHVEHFTCSLCPTLFGPQDSYYEHEGDVYCHFHYSTRFATKCAGCSSAILKQFVEINRNMRDECWHPECYMINKFWNVKVVSRRPASLEGEHEVPAYVEEEQRETPVSLKEKQIRMEQQVYRIWTVLSAFEESSAACISDMLRQVSNGQYLDAIRMAEKFILHVEVLFATIDDLEYQFAKLNMKGMSHVREARMLCRKTVELFTLLSHTQETGSRRMGMTQELLALVTGLAHYLKILIRIALTGALKLERERPPHLREGDAMAGFLDKLHLLAVQGGNPSARRMIKGQNGEHIGVVSGSPTAIGNSGTQGVTYGFRSLAPENAGESPFSVGSGTGSNASGGGGDENGPGQISSSHPPSDLCVKCGLTVEEDCVRLGTYQRWHSQCVSCKSCGKVATVPVPVKDREKEREKEKEVSGDGSSVPSQPPKLSTARRPPANVGHFVYEVDSMKETPSFGLVPTVILCTEHAHGGCRSGFKAVQRLEQYAFLLNVALRRLYLLLRRQGVVPSSPEAATTPIQSSSDSDPYRNSADIRMMKQVHLDRKLSATARLPKRSTIVESPAGRSVAPSDVLHSQKSHDISVVHHPHHHQGHTHEAQQAVQTRSPPILTHTPAYAQQQQRPHPHLETSQASLLPQTGQSQVIRPAFARNNTEVMIVDDSAPNSPAIGSDEARDGMLSMPPDESITLADIPQLMEAAQAREQQRSLPRLNQIPCIAELSALELAIVKYSAVLVLIRSPLKDLIDLEELLEMVEAKKTGFWKTLLGRGDKKNTKKKPGVFGVPLEVLITQEGVDSLLGASRATLRVPSFIDDVISAMRQMDMSVEGIFRKNGNIRRLNELREAIDRDPSSVDLTQDNPVQLAALLKKFLRDLPEPLMTFKLHRLLVASQGLPNEAERKRLLHMLSIIMPKAHRDTMEVLFVFLKWVASFAHMDEETGSKMDLSNLAITICPSILYSRGRDAVRDESFGAIRVITTLLENQDEFFAVPEEFMSILHDQEYFVNSMELPAKDFMKKCDTYQKVKTSNGRLPGAMYNVSNGSTPRFPQPTSPIIVDKPSASSSASLRPHPPHPGLAQPIPTYVGSPSTPQGTISGGSPRPDDWPPVQRPLTAPGSRPSSYVQPRPSQDYSNHNGNNHVPNPNGYPAALRPRT</sequence>
<dbReference type="InterPro" id="IPR001781">
    <property type="entry name" value="Znf_LIM"/>
</dbReference>
<dbReference type="GO" id="GO:0005737">
    <property type="term" value="C:cytoplasm"/>
    <property type="evidence" value="ECO:0007669"/>
    <property type="project" value="TreeGrafter"/>
</dbReference>
<evidence type="ECO:0000313" key="11">
    <source>
        <dbReference type="Proteomes" id="UP000297245"/>
    </source>
</evidence>
<dbReference type="GO" id="GO:0007165">
    <property type="term" value="P:signal transduction"/>
    <property type="evidence" value="ECO:0007669"/>
    <property type="project" value="InterPro"/>
</dbReference>
<dbReference type="Proteomes" id="UP000297245">
    <property type="component" value="Unassembled WGS sequence"/>
</dbReference>
<gene>
    <name evidence="10" type="ORF">K435DRAFT_729679</name>
</gene>
<dbReference type="PANTHER" id="PTHR24215:SF10">
    <property type="entry name" value="RHO-GTPASE-ACTIVATING PROTEIN LRG1"/>
    <property type="match status" value="1"/>
</dbReference>
<feature type="compositionally biased region" description="Low complexity" evidence="7">
    <location>
        <begin position="87"/>
        <end position="122"/>
    </location>
</feature>
<evidence type="ECO:0000313" key="10">
    <source>
        <dbReference type="EMBL" id="THU88677.1"/>
    </source>
</evidence>
<dbReference type="GO" id="GO:0030695">
    <property type="term" value="F:GTPase regulator activity"/>
    <property type="evidence" value="ECO:0007669"/>
    <property type="project" value="UniProtKB-ARBA"/>
</dbReference>
<keyword evidence="4 6" id="KW-0862">Zinc</keyword>
<dbReference type="CDD" id="cd09392">
    <property type="entry name" value="LIM2_Lrg1p_like"/>
    <property type="match status" value="1"/>
</dbReference>
<feature type="region of interest" description="Disordered" evidence="7">
    <location>
        <begin position="1"/>
        <end position="122"/>
    </location>
</feature>
<evidence type="ECO:0000256" key="3">
    <source>
        <dbReference type="ARBA" id="ARBA00022737"/>
    </source>
</evidence>
<dbReference type="EMBL" id="ML179400">
    <property type="protein sequence ID" value="THU88677.1"/>
    <property type="molecule type" value="Genomic_DNA"/>
</dbReference>
<feature type="region of interest" description="Disordered" evidence="7">
    <location>
        <begin position="612"/>
        <end position="644"/>
    </location>
</feature>
<evidence type="ECO:0000259" key="8">
    <source>
        <dbReference type="PROSITE" id="PS50023"/>
    </source>
</evidence>
<reference evidence="10 11" key="1">
    <citation type="journal article" date="2019" name="Nat. Ecol. Evol.">
        <title>Megaphylogeny resolves global patterns of mushroom evolution.</title>
        <authorList>
            <person name="Varga T."/>
            <person name="Krizsan K."/>
            <person name="Foldi C."/>
            <person name="Dima B."/>
            <person name="Sanchez-Garcia M."/>
            <person name="Sanchez-Ramirez S."/>
            <person name="Szollosi G.J."/>
            <person name="Szarkandi J.G."/>
            <person name="Papp V."/>
            <person name="Albert L."/>
            <person name="Andreopoulos W."/>
            <person name="Angelini C."/>
            <person name="Antonin V."/>
            <person name="Barry K.W."/>
            <person name="Bougher N.L."/>
            <person name="Buchanan P."/>
            <person name="Buyck B."/>
            <person name="Bense V."/>
            <person name="Catcheside P."/>
            <person name="Chovatia M."/>
            <person name="Cooper J."/>
            <person name="Damon W."/>
            <person name="Desjardin D."/>
            <person name="Finy P."/>
            <person name="Geml J."/>
            <person name="Haridas S."/>
            <person name="Hughes K."/>
            <person name="Justo A."/>
            <person name="Karasinski D."/>
            <person name="Kautmanova I."/>
            <person name="Kiss B."/>
            <person name="Kocsube S."/>
            <person name="Kotiranta H."/>
            <person name="LaButti K.M."/>
            <person name="Lechner B.E."/>
            <person name="Liimatainen K."/>
            <person name="Lipzen A."/>
            <person name="Lukacs Z."/>
            <person name="Mihaltcheva S."/>
            <person name="Morgado L.N."/>
            <person name="Niskanen T."/>
            <person name="Noordeloos M.E."/>
            <person name="Ohm R.A."/>
            <person name="Ortiz-Santana B."/>
            <person name="Ovrebo C."/>
            <person name="Racz N."/>
            <person name="Riley R."/>
            <person name="Savchenko A."/>
            <person name="Shiryaev A."/>
            <person name="Soop K."/>
            <person name="Spirin V."/>
            <person name="Szebenyi C."/>
            <person name="Tomsovsky M."/>
            <person name="Tulloss R.E."/>
            <person name="Uehling J."/>
            <person name="Grigoriev I.V."/>
            <person name="Vagvolgyi C."/>
            <person name="Papp T."/>
            <person name="Martin F.M."/>
            <person name="Miettinen O."/>
            <person name="Hibbett D.S."/>
            <person name="Nagy L.G."/>
        </authorList>
    </citation>
    <scope>NUCLEOTIDE SEQUENCE [LARGE SCALE GENOMIC DNA]</scope>
    <source>
        <strain evidence="10 11">CBS 962.96</strain>
    </source>
</reference>
<evidence type="ECO:0000256" key="1">
    <source>
        <dbReference type="ARBA" id="ARBA00004123"/>
    </source>
</evidence>
<feature type="compositionally biased region" description="Low complexity" evidence="7">
    <location>
        <begin position="1334"/>
        <end position="1346"/>
    </location>
</feature>
<evidence type="ECO:0000256" key="2">
    <source>
        <dbReference type="ARBA" id="ARBA00022723"/>
    </source>
</evidence>
<dbReference type="SMART" id="SM00324">
    <property type="entry name" value="RhoGAP"/>
    <property type="match status" value="1"/>
</dbReference>
<dbReference type="GO" id="GO:0005634">
    <property type="term" value="C:nucleus"/>
    <property type="evidence" value="ECO:0007669"/>
    <property type="project" value="UniProtKB-SubCell"/>
</dbReference>
<feature type="compositionally biased region" description="Basic and acidic residues" evidence="7">
    <location>
        <begin position="612"/>
        <end position="625"/>
    </location>
</feature>
<organism evidence="10 11">
    <name type="scientific">Dendrothele bispora (strain CBS 962.96)</name>
    <dbReference type="NCBI Taxonomy" id="1314807"/>
    <lineage>
        <taxon>Eukaryota</taxon>
        <taxon>Fungi</taxon>
        <taxon>Dikarya</taxon>
        <taxon>Basidiomycota</taxon>
        <taxon>Agaricomycotina</taxon>
        <taxon>Agaricomycetes</taxon>
        <taxon>Agaricomycetidae</taxon>
        <taxon>Agaricales</taxon>
        <taxon>Agaricales incertae sedis</taxon>
        <taxon>Dendrothele</taxon>
    </lineage>
</organism>
<dbReference type="Pfam" id="PF00620">
    <property type="entry name" value="RhoGAP"/>
    <property type="match status" value="1"/>
</dbReference>
<dbReference type="PROSITE" id="PS00478">
    <property type="entry name" value="LIM_DOMAIN_1"/>
    <property type="match status" value="2"/>
</dbReference>
<dbReference type="OrthoDB" id="20689at2759"/>
<dbReference type="InterPro" id="IPR000198">
    <property type="entry name" value="RhoGAP_dom"/>
</dbReference>
<feature type="compositionally biased region" description="Polar residues" evidence="7">
    <location>
        <begin position="720"/>
        <end position="732"/>
    </location>
</feature>
<feature type="domain" description="LIM zinc-binding" evidence="8">
    <location>
        <begin position="127"/>
        <end position="189"/>
    </location>
</feature>
<dbReference type="GO" id="GO:0046872">
    <property type="term" value="F:metal ion binding"/>
    <property type="evidence" value="ECO:0007669"/>
    <property type="project" value="UniProtKB-KW"/>
</dbReference>
<evidence type="ECO:0000256" key="5">
    <source>
        <dbReference type="ARBA" id="ARBA00023242"/>
    </source>
</evidence>
<evidence type="ECO:0000256" key="7">
    <source>
        <dbReference type="SAM" id="MobiDB-lite"/>
    </source>
</evidence>
<keyword evidence="11" id="KW-1185">Reference proteome</keyword>
<feature type="compositionally biased region" description="Basic and acidic residues" evidence="7">
    <location>
        <begin position="54"/>
        <end position="72"/>
    </location>
</feature>
<evidence type="ECO:0008006" key="12">
    <source>
        <dbReference type="Google" id="ProtNLM"/>
    </source>
</evidence>
<evidence type="ECO:0000259" key="9">
    <source>
        <dbReference type="PROSITE" id="PS50238"/>
    </source>
</evidence>
<dbReference type="SUPFAM" id="SSF48350">
    <property type="entry name" value="GTPase activation domain, GAP"/>
    <property type="match status" value="1"/>
</dbReference>
<protein>
    <recommendedName>
        <fullName evidence="12">RhoGAP-domain-containing protein</fullName>
    </recommendedName>
</protein>
<evidence type="ECO:0000256" key="6">
    <source>
        <dbReference type="PROSITE-ProRule" id="PRU00125"/>
    </source>
</evidence>
<accession>A0A4S8LHY1</accession>
<keyword evidence="5" id="KW-0539">Nucleus</keyword>
<feature type="compositionally biased region" description="Polar residues" evidence="7">
    <location>
        <begin position="1319"/>
        <end position="1333"/>
    </location>
</feature>
<evidence type="ECO:0000256" key="4">
    <source>
        <dbReference type="ARBA" id="ARBA00022833"/>
    </source>
</evidence>
<proteinExistence type="predicted"/>
<feature type="domain" description="Rho-GAP" evidence="9">
    <location>
        <begin position="988"/>
        <end position="1190"/>
    </location>
</feature>
<feature type="compositionally biased region" description="Low complexity" evidence="7">
    <location>
        <begin position="22"/>
        <end position="36"/>
    </location>
</feature>
<dbReference type="Pfam" id="PF00412">
    <property type="entry name" value="LIM"/>
    <property type="match status" value="2"/>
</dbReference>
<dbReference type="CDD" id="cd09391">
    <property type="entry name" value="LIM1_Lrg1p_like"/>
    <property type="match status" value="1"/>
</dbReference>
<feature type="region of interest" description="Disordered" evidence="7">
    <location>
        <begin position="717"/>
        <end position="736"/>
    </location>
</feature>
<dbReference type="PROSITE" id="PS50023">
    <property type="entry name" value="LIM_DOMAIN_2"/>
    <property type="match status" value="2"/>
</dbReference>
<name>A0A4S8LHY1_DENBC</name>
<dbReference type="SUPFAM" id="SSF57716">
    <property type="entry name" value="Glucocorticoid receptor-like (DNA-binding domain)"/>
    <property type="match status" value="2"/>
</dbReference>
<dbReference type="Gene3D" id="1.10.555.10">
    <property type="entry name" value="Rho GTPase activation protein"/>
    <property type="match status" value="1"/>
</dbReference>
<dbReference type="Gene3D" id="2.10.110.10">
    <property type="entry name" value="Cysteine Rich Protein"/>
    <property type="match status" value="4"/>
</dbReference>
<feature type="domain" description="LIM zinc-binding" evidence="8">
    <location>
        <begin position="190"/>
        <end position="250"/>
    </location>
</feature>
<comment type="subcellular location">
    <subcellularLocation>
        <location evidence="1">Nucleus</location>
    </subcellularLocation>
</comment>
<keyword evidence="6" id="KW-0440">LIM domain</keyword>